<dbReference type="SUPFAM" id="SSF56300">
    <property type="entry name" value="Metallo-dependent phosphatases"/>
    <property type="match status" value="1"/>
</dbReference>
<dbReference type="EMBL" id="PGCJ01000869">
    <property type="protein sequence ID" value="PLW16481.1"/>
    <property type="molecule type" value="Genomic_DNA"/>
</dbReference>
<evidence type="ECO:0000313" key="3">
    <source>
        <dbReference type="EMBL" id="PLW16481.1"/>
    </source>
</evidence>
<proteinExistence type="predicted"/>
<keyword evidence="4" id="KW-1185">Reference proteome</keyword>
<keyword evidence="2" id="KW-0472">Membrane</keyword>
<gene>
    <name evidence="3" type="ORF">PCANC_18553</name>
</gene>
<dbReference type="GO" id="GO:0003993">
    <property type="term" value="F:acid phosphatase activity"/>
    <property type="evidence" value="ECO:0007669"/>
    <property type="project" value="InterPro"/>
</dbReference>
<dbReference type="InterPro" id="IPR029052">
    <property type="entry name" value="Metallo-depent_PP-like"/>
</dbReference>
<dbReference type="InterPro" id="IPR039331">
    <property type="entry name" value="PAPs-like"/>
</dbReference>
<comment type="caution">
    <text evidence="3">The sequence shown here is derived from an EMBL/GenBank/DDBJ whole genome shotgun (WGS) entry which is preliminary data.</text>
</comment>
<evidence type="ECO:0000313" key="4">
    <source>
        <dbReference type="Proteomes" id="UP000235388"/>
    </source>
</evidence>
<evidence type="ECO:0000256" key="1">
    <source>
        <dbReference type="ARBA" id="ARBA00022729"/>
    </source>
</evidence>
<keyword evidence="2" id="KW-0812">Transmembrane</keyword>
<organism evidence="3 4">
    <name type="scientific">Puccinia coronata f. sp. avenae</name>
    <dbReference type="NCBI Taxonomy" id="200324"/>
    <lineage>
        <taxon>Eukaryota</taxon>
        <taxon>Fungi</taxon>
        <taxon>Dikarya</taxon>
        <taxon>Basidiomycota</taxon>
        <taxon>Pucciniomycotina</taxon>
        <taxon>Pucciniomycetes</taxon>
        <taxon>Pucciniales</taxon>
        <taxon>Pucciniaceae</taxon>
        <taxon>Puccinia</taxon>
    </lineage>
</organism>
<name>A0A2N5STE3_9BASI</name>
<keyword evidence="1" id="KW-0732">Signal</keyword>
<evidence type="ECO:0000256" key="2">
    <source>
        <dbReference type="SAM" id="Phobius"/>
    </source>
</evidence>
<accession>A0A2N5STE3</accession>
<dbReference type="PANTHER" id="PTHR22953:SF153">
    <property type="entry name" value="PURPLE ACID PHOSPHATASE"/>
    <property type="match status" value="1"/>
</dbReference>
<evidence type="ECO:0008006" key="5">
    <source>
        <dbReference type="Google" id="ProtNLM"/>
    </source>
</evidence>
<dbReference type="OrthoDB" id="45007at2759"/>
<feature type="transmembrane region" description="Helical" evidence="2">
    <location>
        <begin position="81"/>
        <end position="109"/>
    </location>
</feature>
<sequence>MTPHSWSFSPSQSIPYSQSQRILPSLSDCHHLSRLIPTMYRSGATKNDYAAFDIPTSRPLTSPKLHTRHKRSRSRSRLPPAIYDILYVYPSSFRTLLFLLIVGGILFWLSTHLFVFARFIFVDSVFSAGWFASRHLALRKQPMLFVHSPWSAAIVWETTQPRSEESHKHRGIGLRYWKQVDTNTRASAFGLPKRTNVQPHLIAPKVQVEQAEGREGKNRWVHSVLLDHLESGSTYGYELVLESASIDPITGFPASVRTYGSYEFKWLGVNPPDAASVDHLSSMVVTSNKTISPIELFIIGDTHSSPGTLRPLIKKAHNLKSYLAPRGSLMGPRNITKSPPPSKPHLMIHMGNAVQEARDLKQWQTEFWDPITFQQKSTSEIPIIYARGSHDFDVKGKSIYTAGLSHVQVGEINRTRVALLKNQSNRIILPGVSIAERQYGAVFSTPRDHRTRGTFFAYSPHPRARILVLDSNLAVDRQAFYKSRSSLTEVGDQEHWMLWEMARPEWKEASLRIIVVNQAPFVEHADEQMWKHDKDAKLNHYIRTVYAPHFHATSDVTRMYDIPPATLVISSNEVPAYSRGLLRTYFTPYFFEKGPSSNIPRTLIKQHEAARYSDLDPHSSDEDHGVVYVVTPGSGKYHQNPATKVEHWGFYEASQSHLKQHKTRTSNGGGADYFSPITLDMAPEFDSDETWLEDSHENFPRRQKWSEENVRVYRIAGSQLPCPFKFSDGDHHLKQYSAIDRLYWRTLDAKGRQVDRFVIEAMSCRQIN</sequence>
<reference evidence="3 4" key="1">
    <citation type="submission" date="2017-11" db="EMBL/GenBank/DDBJ databases">
        <title>De novo assembly and phasing of dikaryotic genomes from two isolates of Puccinia coronata f. sp. avenae, the causal agent of oat crown rust.</title>
        <authorList>
            <person name="Miller M.E."/>
            <person name="Zhang Y."/>
            <person name="Omidvar V."/>
            <person name="Sperschneider J."/>
            <person name="Schwessinger B."/>
            <person name="Raley C."/>
            <person name="Palmer J.M."/>
            <person name="Garnica D."/>
            <person name="Upadhyaya N."/>
            <person name="Rathjen J."/>
            <person name="Taylor J.M."/>
            <person name="Park R.F."/>
            <person name="Dodds P.N."/>
            <person name="Hirsch C.D."/>
            <person name="Kianian S.F."/>
            <person name="Figueroa M."/>
        </authorList>
    </citation>
    <scope>NUCLEOTIDE SEQUENCE [LARGE SCALE GENOMIC DNA]</scope>
    <source>
        <strain evidence="3">12NC29</strain>
    </source>
</reference>
<keyword evidence="2" id="KW-1133">Transmembrane helix</keyword>
<dbReference type="STRING" id="200324.A0A2N5STE3"/>
<protein>
    <recommendedName>
        <fullName evidence="5">Calcineurin-like phosphoesterase domain-containing protein</fullName>
    </recommendedName>
</protein>
<dbReference type="PANTHER" id="PTHR22953">
    <property type="entry name" value="ACID PHOSPHATASE RELATED"/>
    <property type="match status" value="1"/>
</dbReference>
<dbReference type="Proteomes" id="UP000235388">
    <property type="component" value="Unassembled WGS sequence"/>
</dbReference>
<dbReference type="AlphaFoldDB" id="A0A2N5STE3"/>